<accession>A0A392RFI0</accession>
<protein>
    <submittedName>
        <fullName evidence="1">Uncharacterized protein</fullName>
    </submittedName>
</protein>
<name>A0A392RFI0_9FABA</name>
<dbReference type="AlphaFoldDB" id="A0A392RFI0"/>
<dbReference type="Proteomes" id="UP000265520">
    <property type="component" value="Unassembled WGS sequence"/>
</dbReference>
<evidence type="ECO:0000313" key="1">
    <source>
        <dbReference type="EMBL" id="MCI35373.1"/>
    </source>
</evidence>
<proteinExistence type="predicted"/>
<comment type="caution">
    <text evidence="1">The sequence shown here is derived from an EMBL/GenBank/DDBJ whole genome shotgun (WGS) entry which is preliminary data.</text>
</comment>
<dbReference type="EMBL" id="LXQA010222709">
    <property type="protein sequence ID" value="MCI35373.1"/>
    <property type="molecule type" value="Genomic_DNA"/>
</dbReference>
<keyword evidence="2" id="KW-1185">Reference proteome</keyword>
<evidence type="ECO:0000313" key="2">
    <source>
        <dbReference type="Proteomes" id="UP000265520"/>
    </source>
</evidence>
<organism evidence="1 2">
    <name type="scientific">Trifolium medium</name>
    <dbReference type="NCBI Taxonomy" id="97028"/>
    <lineage>
        <taxon>Eukaryota</taxon>
        <taxon>Viridiplantae</taxon>
        <taxon>Streptophyta</taxon>
        <taxon>Embryophyta</taxon>
        <taxon>Tracheophyta</taxon>
        <taxon>Spermatophyta</taxon>
        <taxon>Magnoliopsida</taxon>
        <taxon>eudicotyledons</taxon>
        <taxon>Gunneridae</taxon>
        <taxon>Pentapetalae</taxon>
        <taxon>rosids</taxon>
        <taxon>fabids</taxon>
        <taxon>Fabales</taxon>
        <taxon>Fabaceae</taxon>
        <taxon>Papilionoideae</taxon>
        <taxon>50 kb inversion clade</taxon>
        <taxon>NPAAA clade</taxon>
        <taxon>Hologalegina</taxon>
        <taxon>IRL clade</taxon>
        <taxon>Trifolieae</taxon>
        <taxon>Trifolium</taxon>
    </lineage>
</organism>
<feature type="non-terminal residue" evidence="1">
    <location>
        <position position="47"/>
    </location>
</feature>
<reference evidence="1 2" key="1">
    <citation type="journal article" date="2018" name="Front. Plant Sci.">
        <title>Red Clover (Trifolium pratense) and Zigzag Clover (T. medium) - A Picture of Genomic Similarities and Differences.</title>
        <authorList>
            <person name="Dluhosova J."/>
            <person name="Istvanek J."/>
            <person name="Nedelnik J."/>
            <person name="Repkova J."/>
        </authorList>
    </citation>
    <scope>NUCLEOTIDE SEQUENCE [LARGE SCALE GENOMIC DNA]</scope>
    <source>
        <strain evidence="2">cv. 10/8</strain>
        <tissue evidence="1">Leaf</tissue>
    </source>
</reference>
<sequence>MTKQGVSAAALAAGELWQRFTALIMRMDVAGFVTMSMVNGCALRNVV</sequence>